<name>A0ABW3H8D6_9SPHN</name>
<dbReference type="PROSITE" id="PS00217">
    <property type="entry name" value="SUGAR_TRANSPORT_2"/>
    <property type="match status" value="1"/>
</dbReference>
<evidence type="ECO:0000313" key="7">
    <source>
        <dbReference type="EMBL" id="MFD0945906.1"/>
    </source>
</evidence>
<evidence type="ECO:0000256" key="1">
    <source>
        <dbReference type="ARBA" id="ARBA00004141"/>
    </source>
</evidence>
<reference evidence="8" key="1">
    <citation type="journal article" date="2019" name="Int. J. Syst. Evol. Microbiol.">
        <title>The Global Catalogue of Microorganisms (GCM) 10K type strain sequencing project: providing services to taxonomists for standard genome sequencing and annotation.</title>
        <authorList>
            <consortium name="The Broad Institute Genomics Platform"/>
            <consortium name="The Broad Institute Genome Sequencing Center for Infectious Disease"/>
            <person name="Wu L."/>
            <person name="Ma J."/>
        </authorList>
    </citation>
    <scope>NUCLEOTIDE SEQUENCE [LARGE SCALE GENOMIC DNA]</scope>
    <source>
        <strain evidence="8">CCUG 62982</strain>
    </source>
</reference>
<dbReference type="EMBL" id="JBHTJG010000002">
    <property type="protein sequence ID" value="MFD0945906.1"/>
    <property type="molecule type" value="Genomic_DNA"/>
</dbReference>
<evidence type="ECO:0000259" key="6">
    <source>
        <dbReference type="PROSITE" id="PS50850"/>
    </source>
</evidence>
<feature type="transmembrane region" description="Helical" evidence="5">
    <location>
        <begin position="153"/>
        <end position="177"/>
    </location>
</feature>
<evidence type="ECO:0000256" key="2">
    <source>
        <dbReference type="ARBA" id="ARBA00022692"/>
    </source>
</evidence>
<keyword evidence="2 5" id="KW-0812">Transmembrane</keyword>
<proteinExistence type="predicted"/>
<feature type="transmembrane region" description="Helical" evidence="5">
    <location>
        <begin position="305"/>
        <end position="324"/>
    </location>
</feature>
<dbReference type="Pfam" id="PF07690">
    <property type="entry name" value="MFS_1"/>
    <property type="match status" value="1"/>
</dbReference>
<dbReference type="InterPro" id="IPR005829">
    <property type="entry name" value="Sugar_transporter_CS"/>
</dbReference>
<dbReference type="SUPFAM" id="SSF103473">
    <property type="entry name" value="MFS general substrate transporter"/>
    <property type="match status" value="1"/>
</dbReference>
<dbReference type="InterPro" id="IPR020846">
    <property type="entry name" value="MFS_dom"/>
</dbReference>
<protein>
    <submittedName>
        <fullName evidence="7">MFS transporter</fullName>
    </submittedName>
</protein>
<feature type="transmembrane region" description="Helical" evidence="5">
    <location>
        <begin position="370"/>
        <end position="393"/>
    </location>
</feature>
<feature type="transmembrane region" description="Helical" evidence="5">
    <location>
        <begin position="95"/>
        <end position="114"/>
    </location>
</feature>
<evidence type="ECO:0000256" key="5">
    <source>
        <dbReference type="SAM" id="Phobius"/>
    </source>
</evidence>
<organism evidence="7 8">
    <name type="scientific">Sphingomonas canadensis</name>
    <dbReference type="NCBI Taxonomy" id="1219257"/>
    <lineage>
        <taxon>Bacteria</taxon>
        <taxon>Pseudomonadati</taxon>
        <taxon>Pseudomonadota</taxon>
        <taxon>Alphaproteobacteria</taxon>
        <taxon>Sphingomonadales</taxon>
        <taxon>Sphingomonadaceae</taxon>
        <taxon>Sphingomonas</taxon>
    </lineage>
</organism>
<dbReference type="InterPro" id="IPR036259">
    <property type="entry name" value="MFS_trans_sf"/>
</dbReference>
<evidence type="ECO:0000256" key="4">
    <source>
        <dbReference type="ARBA" id="ARBA00023136"/>
    </source>
</evidence>
<feature type="transmembrane region" description="Helical" evidence="5">
    <location>
        <begin position="330"/>
        <end position="349"/>
    </location>
</feature>
<dbReference type="PANTHER" id="PTHR23508:SF10">
    <property type="entry name" value="CARBOXYLIC ACID TRANSPORTER PROTEIN HOMOLOG"/>
    <property type="match status" value="1"/>
</dbReference>
<evidence type="ECO:0000256" key="3">
    <source>
        <dbReference type="ARBA" id="ARBA00022989"/>
    </source>
</evidence>
<comment type="caution">
    <text evidence="7">The sequence shown here is derived from an EMBL/GenBank/DDBJ whole genome shotgun (WGS) entry which is preliminary data.</text>
</comment>
<keyword evidence="4 5" id="KW-0472">Membrane</keyword>
<feature type="transmembrane region" description="Helical" evidence="5">
    <location>
        <begin position="120"/>
        <end position="141"/>
    </location>
</feature>
<feature type="domain" description="Major facilitator superfamily (MFS) profile" evidence="6">
    <location>
        <begin position="29"/>
        <end position="421"/>
    </location>
</feature>
<gene>
    <name evidence="7" type="ORF">ACFQ1E_06105</name>
</gene>
<dbReference type="Gene3D" id="1.20.1250.20">
    <property type="entry name" value="MFS general substrate transporter like domains"/>
    <property type="match status" value="2"/>
</dbReference>
<keyword evidence="3 5" id="KW-1133">Transmembrane helix</keyword>
<feature type="transmembrane region" description="Helical" evidence="5">
    <location>
        <begin position="49"/>
        <end position="74"/>
    </location>
</feature>
<feature type="transmembrane region" description="Helical" evidence="5">
    <location>
        <begin position="236"/>
        <end position="258"/>
    </location>
</feature>
<dbReference type="PANTHER" id="PTHR23508">
    <property type="entry name" value="CARBOXYLIC ACID TRANSPORTER PROTEIN HOMOLOG"/>
    <property type="match status" value="1"/>
</dbReference>
<sequence length="431" mass="46529">MSSATPEPGAAPEGVSAWYAESTPPVRRVFWTCSAAWALDAMDALVYQYLIPVLVLAFGMTLAEAGSIASANYFASALGGWMGGWLADRFGRVRVLQITILWFSFFSFLSGFAQDYEQLLAIRILQGLGFGAEWAVGAVLLGEMISPRHRGKALGVVHSGAAIGSGLAALLAGPVVMLFPQDLGWRVVFWIGLLPAALVFFLRRGNDDSPLFKAARERALKERRHSSPLLIFHPRYLRITALTALLALGAQGSGYAVSNYLTTFLTQERGLTISAAGFFVLVNSVGGFFGFLVNAYLSDRLGRATIFRLFGLGFVLTSAFYLYAPLGSSAWTLMPAGCIYGFFQFGIYASFGPYFTELFPTEVRANGQAFAYNFGRAFSFIFIQGVALLAGAMALSTGMMLMGFAGVICTVLATLLLPETAGRDLAELDRH</sequence>
<feature type="transmembrane region" description="Helical" evidence="5">
    <location>
        <begin position="270"/>
        <end position="293"/>
    </location>
</feature>
<comment type="subcellular location">
    <subcellularLocation>
        <location evidence="1">Membrane</location>
        <topology evidence="1">Multi-pass membrane protein</topology>
    </subcellularLocation>
</comment>
<evidence type="ECO:0000313" key="8">
    <source>
        <dbReference type="Proteomes" id="UP001596977"/>
    </source>
</evidence>
<accession>A0ABW3H8D6</accession>
<dbReference type="RefSeq" id="WP_264943292.1">
    <property type="nucleotide sequence ID" value="NZ_JAPDRA010000002.1"/>
</dbReference>
<keyword evidence="8" id="KW-1185">Reference proteome</keyword>
<dbReference type="Proteomes" id="UP001596977">
    <property type="component" value="Unassembled WGS sequence"/>
</dbReference>
<dbReference type="InterPro" id="IPR011701">
    <property type="entry name" value="MFS"/>
</dbReference>
<feature type="transmembrane region" description="Helical" evidence="5">
    <location>
        <begin position="183"/>
        <end position="202"/>
    </location>
</feature>
<feature type="transmembrane region" description="Helical" evidence="5">
    <location>
        <begin position="399"/>
        <end position="417"/>
    </location>
</feature>
<dbReference type="PROSITE" id="PS50850">
    <property type="entry name" value="MFS"/>
    <property type="match status" value="1"/>
</dbReference>